<sequence length="104" mass="11829">MAKTTVPTIWCNREKIKQASEYNTQRIKKTTNPVCPDVDQALIRWFEVRRTENIPISGLILKANAILGALRMDKYYQISNAPSSHKADQTDQQKVYSKTSSVAD</sequence>
<accession>A0A9P0L0T6</accession>
<comment type="caution">
    <text evidence="2">The sequence shown here is derived from an EMBL/GenBank/DDBJ whole genome shotgun (WGS) entry which is preliminary data.</text>
</comment>
<proteinExistence type="predicted"/>
<evidence type="ECO:0000313" key="3">
    <source>
        <dbReference type="Proteomes" id="UP001152888"/>
    </source>
</evidence>
<feature type="region of interest" description="Disordered" evidence="1">
    <location>
        <begin position="81"/>
        <end position="104"/>
    </location>
</feature>
<dbReference type="Gene3D" id="1.10.10.60">
    <property type="entry name" value="Homeodomain-like"/>
    <property type="match status" value="1"/>
</dbReference>
<protein>
    <recommendedName>
        <fullName evidence="4">HTH CENPB-type domain-containing protein</fullName>
    </recommendedName>
</protein>
<evidence type="ECO:0000256" key="1">
    <source>
        <dbReference type="SAM" id="MobiDB-lite"/>
    </source>
</evidence>
<keyword evidence="3" id="KW-1185">Reference proteome</keyword>
<evidence type="ECO:0008006" key="4">
    <source>
        <dbReference type="Google" id="ProtNLM"/>
    </source>
</evidence>
<dbReference type="EMBL" id="CAKOFQ010006984">
    <property type="protein sequence ID" value="CAH1985673.1"/>
    <property type="molecule type" value="Genomic_DNA"/>
</dbReference>
<feature type="compositionally biased region" description="Polar residues" evidence="1">
    <location>
        <begin position="92"/>
        <end position="104"/>
    </location>
</feature>
<dbReference type="OrthoDB" id="10047893at2759"/>
<gene>
    <name evidence="2" type="ORF">ACAOBT_LOCUS16811</name>
</gene>
<dbReference type="AlphaFoldDB" id="A0A9P0L0T6"/>
<dbReference type="Proteomes" id="UP001152888">
    <property type="component" value="Unassembled WGS sequence"/>
</dbReference>
<reference evidence="2" key="1">
    <citation type="submission" date="2022-03" db="EMBL/GenBank/DDBJ databases">
        <authorList>
            <person name="Sayadi A."/>
        </authorList>
    </citation>
    <scope>NUCLEOTIDE SEQUENCE</scope>
</reference>
<name>A0A9P0L0T6_ACAOB</name>
<evidence type="ECO:0000313" key="2">
    <source>
        <dbReference type="EMBL" id="CAH1985673.1"/>
    </source>
</evidence>
<organism evidence="2 3">
    <name type="scientific">Acanthoscelides obtectus</name>
    <name type="common">Bean weevil</name>
    <name type="synonym">Bruchus obtectus</name>
    <dbReference type="NCBI Taxonomy" id="200917"/>
    <lineage>
        <taxon>Eukaryota</taxon>
        <taxon>Metazoa</taxon>
        <taxon>Ecdysozoa</taxon>
        <taxon>Arthropoda</taxon>
        <taxon>Hexapoda</taxon>
        <taxon>Insecta</taxon>
        <taxon>Pterygota</taxon>
        <taxon>Neoptera</taxon>
        <taxon>Endopterygota</taxon>
        <taxon>Coleoptera</taxon>
        <taxon>Polyphaga</taxon>
        <taxon>Cucujiformia</taxon>
        <taxon>Chrysomeloidea</taxon>
        <taxon>Chrysomelidae</taxon>
        <taxon>Bruchinae</taxon>
        <taxon>Bruchini</taxon>
        <taxon>Acanthoscelides</taxon>
    </lineage>
</organism>